<dbReference type="PANTHER" id="PTHR12526:SF630">
    <property type="entry name" value="GLYCOSYLTRANSFERASE"/>
    <property type="match status" value="1"/>
</dbReference>
<dbReference type="RefSeq" id="WP_192595198.1">
    <property type="nucleotide sequence ID" value="NZ_BAAALJ010000020.1"/>
</dbReference>
<feature type="domain" description="Glycosyl transferase family 1" evidence="2">
    <location>
        <begin position="170"/>
        <end position="318"/>
    </location>
</feature>
<evidence type="ECO:0000259" key="2">
    <source>
        <dbReference type="Pfam" id="PF00534"/>
    </source>
</evidence>
<comment type="caution">
    <text evidence="3">The sequence shown here is derived from an EMBL/GenBank/DDBJ whole genome shotgun (WGS) entry which is preliminary data.</text>
</comment>
<dbReference type="EMBL" id="JADBED010000001">
    <property type="protein sequence ID" value="MBE1524140.1"/>
    <property type="molecule type" value="Genomic_DNA"/>
</dbReference>
<reference evidence="3 4" key="1">
    <citation type="submission" date="2020-10" db="EMBL/GenBank/DDBJ databases">
        <title>Sequencing the genomes of 1000 actinobacteria strains.</title>
        <authorList>
            <person name="Klenk H.-P."/>
        </authorList>
    </citation>
    <scope>NUCLEOTIDE SEQUENCE [LARGE SCALE GENOMIC DNA]</scope>
    <source>
        <strain evidence="3 4">DSM 15666</strain>
    </source>
</reference>
<evidence type="ECO:0000256" key="1">
    <source>
        <dbReference type="ARBA" id="ARBA00022679"/>
    </source>
</evidence>
<accession>A0ABR9JDY2</accession>
<dbReference type="PANTHER" id="PTHR12526">
    <property type="entry name" value="GLYCOSYLTRANSFERASE"/>
    <property type="match status" value="1"/>
</dbReference>
<dbReference type="CDD" id="cd03801">
    <property type="entry name" value="GT4_PimA-like"/>
    <property type="match status" value="1"/>
</dbReference>
<name>A0ABR9JDY2_9MICC</name>
<protein>
    <submittedName>
        <fullName evidence="3">Glycosyltransferase involved in cell wall biosynthesis</fullName>
    </submittedName>
</protein>
<dbReference type="Gene3D" id="3.40.50.2000">
    <property type="entry name" value="Glycogen Phosphorylase B"/>
    <property type="match status" value="2"/>
</dbReference>
<dbReference type="SUPFAM" id="SSF53756">
    <property type="entry name" value="UDP-Glycosyltransferase/glycogen phosphorylase"/>
    <property type="match status" value="1"/>
</dbReference>
<organism evidence="3 4">
    <name type="scientific">Nesterenkonia lutea</name>
    <dbReference type="NCBI Taxonomy" id="272919"/>
    <lineage>
        <taxon>Bacteria</taxon>
        <taxon>Bacillati</taxon>
        <taxon>Actinomycetota</taxon>
        <taxon>Actinomycetes</taxon>
        <taxon>Micrococcales</taxon>
        <taxon>Micrococcaceae</taxon>
        <taxon>Nesterenkonia</taxon>
    </lineage>
</organism>
<evidence type="ECO:0000313" key="3">
    <source>
        <dbReference type="EMBL" id="MBE1524140.1"/>
    </source>
</evidence>
<keyword evidence="4" id="KW-1185">Reference proteome</keyword>
<gene>
    <name evidence="3" type="ORF">H4W27_001258</name>
</gene>
<keyword evidence="1" id="KW-0808">Transferase</keyword>
<dbReference type="InterPro" id="IPR001296">
    <property type="entry name" value="Glyco_trans_1"/>
</dbReference>
<dbReference type="Pfam" id="PF00534">
    <property type="entry name" value="Glycos_transf_1"/>
    <property type="match status" value="1"/>
</dbReference>
<dbReference type="Proteomes" id="UP000643525">
    <property type="component" value="Unassembled WGS sequence"/>
</dbReference>
<proteinExistence type="predicted"/>
<sequence>MTNAAAHLPTVLHIGPQGSIAGGMAQVVNAYLSWTYSRVQLRGSRSTKGKGDRLALFRSAGSVVRITALRIAGGRSVAAVHLSQGGSFLREGTLVRLAQAMGLGVAVHLHGSGFADFARRNPTTVRRVLASADVVLVLTQESETLCRELLPGSRVVRIPNAVTVPAGLLPKKKVIVFGGAVGHRKGVDVLLEAWGALPELHDTWKLIIAGPPDGIHIDASVPSCSPLGSIPHAGLMSLLDEASIAVLPSRGEAMPMFVLEAMARRCAVVATDVGQVREVVEGAGLITPPGDVDALVRALRELAQSDERRAQLADAARDRVERRHDRKILVPVLEDNWLSTLEMASEA</sequence>
<evidence type="ECO:0000313" key="4">
    <source>
        <dbReference type="Proteomes" id="UP000643525"/>
    </source>
</evidence>